<protein>
    <submittedName>
        <fullName evidence="10">General secretion pathway protein C</fullName>
    </submittedName>
</protein>
<feature type="domain" description="Type II secretion system protein GspC N-terminal" evidence="9">
    <location>
        <begin position="14"/>
        <end position="126"/>
    </location>
</feature>
<keyword evidence="4" id="KW-0997">Cell inner membrane</keyword>
<accession>A0A1H4FXW6</accession>
<evidence type="ECO:0000256" key="4">
    <source>
        <dbReference type="ARBA" id="ARBA00022519"/>
    </source>
</evidence>
<evidence type="ECO:0000313" key="11">
    <source>
        <dbReference type="Proteomes" id="UP000198638"/>
    </source>
</evidence>
<dbReference type="Pfam" id="PF11356">
    <property type="entry name" value="T2SSC"/>
    <property type="match status" value="1"/>
</dbReference>
<evidence type="ECO:0000256" key="7">
    <source>
        <dbReference type="ARBA" id="ARBA00022989"/>
    </source>
</evidence>
<dbReference type="AlphaFoldDB" id="A0A1H4FXW6"/>
<organism evidence="10 11">
    <name type="scientific">Paraburkholderia sartisoli</name>
    <dbReference type="NCBI Taxonomy" id="83784"/>
    <lineage>
        <taxon>Bacteria</taxon>
        <taxon>Pseudomonadati</taxon>
        <taxon>Pseudomonadota</taxon>
        <taxon>Betaproteobacteria</taxon>
        <taxon>Burkholderiales</taxon>
        <taxon>Burkholderiaceae</taxon>
        <taxon>Paraburkholderia</taxon>
    </lineage>
</organism>
<evidence type="ECO:0000256" key="3">
    <source>
        <dbReference type="ARBA" id="ARBA00022475"/>
    </source>
</evidence>
<evidence type="ECO:0000256" key="6">
    <source>
        <dbReference type="ARBA" id="ARBA00022927"/>
    </source>
</evidence>
<gene>
    <name evidence="10" type="ORF">SAMN05192564_105137</name>
</gene>
<evidence type="ECO:0000256" key="8">
    <source>
        <dbReference type="ARBA" id="ARBA00023136"/>
    </source>
</evidence>
<dbReference type="EMBL" id="FNRQ01000005">
    <property type="protein sequence ID" value="SEB01488.1"/>
    <property type="molecule type" value="Genomic_DNA"/>
</dbReference>
<keyword evidence="7" id="KW-1133">Transmembrane helix</keyword>
<name>A0A1H4FXW6_9BURK</name>
<keyword evidence="5" id="KW-0812">Transmembrane</keyword>
<evidence type="ECO:0000256" key="2">
    <source>
        <dbReference type="ARBA" id="ARBA00022448"/>
    </source>
</evidence>
<dbReference type="Gene3D" id="2.30.30.830">
    <property type="match status" value="1"/>
</dbReference>
<dbReference type="STRING" id="83784.SAMN05192564_105137"/>
<keyword evidence="3" id="KW-1003">Cell membrane</keyword>
<evidence type="ECO:0000256" key="1">
    <source>
        <dbReference type="ARBA" id="ARBA00004533"/>
    </source>
</evidence>
<dbReference type="GO" id="GO:0005886">
    <property type="term" value="C:plasma membrane"/>
    <property type="evidence" value="ECO:0007669"/>
    <property type="project" value="UniProtKB-SubCell"/>
</dbReference>
<evidence type="ECO:0000259" key="9">
    <source>
        <dbReference type="Pfam" id="PF11356"/>
    </source>
</evidence>
<sequence length="139" mass="14756">MTRMNALQIRLLSLALFAVFCATLTWWVVTLTTHRPGPAAAAALPPVSVEQAATLFGGKLTRDTNQDVHLFGILALREGAAAIVSTGDEPPHAVSLGSAIMQGAKLSEVRPRSIIIDRNGSRSEVFLPANAPGPTIYVR</sequence>
<evidence type="ECO:0000256" key="5">
    <source>
        <dbReference type="ARBA" id="ARBA00022692"/>
    </source>
</evidence>
<dbReference type="InterPro" id="IPR024961">
    <property type="entry name" value="T2SS_GspC_N"/>
</dbReference>
<dbReference type="Proteomes" id="UP000198638">
    <property type="component" value="Unassembled WGS sequence"/>
</dbReference>
<comment type="subcellular location">
    <subcellularLocation>
        <location evidence="1">Cell inner membrane</location>
    </subcellularLocation>
</comment>
<keyword evidence="11" id="KW-1185">Reference proteome</keyword>
<dbReference type="GO" id="GO:0015031">
    <property type="term" value="P:protein transport"/>
    <property type="evidence" value="ECO:0007669"/>
    <property type="project" value="UniProtKB-KW"/>
</dbReference>
<reference evidence="11" key="1">
    <citation type="submission" date="2016-10" db="EMBL/GenBank/DDBJ databases">
        <authorList>
            <person name="Varghese N."/>
            <person name="Submissions S."/>
        </authorList>
    </citation>
    <scope>NUCLEOTIDE SEQUENCE [LARGE SCALE GENOMIC DNA]</scope>
    <source>
        <strain evidence="11">LMG 24000</strain>
    </source>
</reference>
<keyword evidence="8" id="KW-0472">Membrane</keyword>
<proteinExistence type="predicted"/>
<evidence type="ECO:0000313" key="10">
    <source>
        <dbReference type="EMBL" id="SEB01488.1"/>
    </source>
</evidence>
<keyword evidence="6" id="KW-0653">Protein transport</keyword>
<keyword evidence="2" id="KW-0813">Transport</keyword>